<evidence type="ECO:0000313" key="4">
    <source>
        <dbReference type="EMBL" id="SIO31234.1"/>
    </source>
</evidence>
<proteinExistence type="predicted"/>
<dbReference type="RefSeq" id="WP_074217491.1">
    <property type="nucleotide sequence ID" value="NZ_FSRG01000006.1"/>
</dbReference>
<dbReference type="OrthoDB" id="9809450at2"/>
<name>A0A1N6IGS4_9BACT</name>
<protein>
    <submittedName>
        <fullName evidence="4">Putative ABC transport system ATP-binding protein</fullName>
    </submittedName>
</protein>
<keyword evidence="5" id="KW-1185">Reference proteome</keyword>
<keyword evidence="1" id="KW-0547">Nucleotide-binding</keyword>
<dbReference type="InterPro" id="IPR003593">
    <property type="entry name" value="AAA+_ATPase"/>
</dbReference>
<evidence type="ECO:0000256" key="1">
    <source>
        <dbReference type="ARBA" id="ARBA00022741"/>
    </source>
</evidence>
<dbReference type="AlphaFoldDB" id="A0A1N6IGS4"/>
<dbReference type="InterPro" id="IPR003439">
    <property type="entry name" value="ABC_transporter-like_ATP-bd"/>
</dbReference>
<dbReference type="SUPFAM" id="SSF52540">
    <property type="entry name" value="P-loop containing nucleoside triphosphate hydrolases"/>
    <property type="match status" value="1"/>
</dbReference>
<gene>
    <name evidence="4" type="ORF">SAMN02745161_2743</name>
</gene>
<organism evidence="4 5">
    <name type="scientific">Halodesulfovibrio marinisediminis DSM 17456</name>
    <dbReference type="NCBI Taxonomy" id="1121457"/>
    <lineage>
        <taxon>Bacteria</taxon>
        <taxon>Pseudomonadati</taxon>
        <taxon>Thermodesulfobacteriota</taxon>
        <taxon>Desulfovibrionia</taxon>
        <taxon>Desulfovibrionales</taxon>
        <taxon>Desulfovibrionaceae</taxon>
        <taxon>Halodesulfovibrio</taxon>
    </lineage>
</organism>
<dbReference type="Gene3D" id="3.40.50.300">
    <property type="entry name" value="P-loop containing nucleotide triphosphate hydrolases"/>
    <property type="match status" value="1"/>
</dbReference>
<feature type="domain" description="ABC transporter" evidence="3">
    <location>
        <begin position="19"/>
        <end position="231"/>
    </location>
</feature>
<evidence type="ECO:0000313" key="5">
    <source>
        <dbReference type="Proteomes" id="UP000184694"/>
    </source>
</evidence>
<keyword evidence="2 4" id="KW-0067">ATP-binding</keyword>
<dbReference type="Proteomes" id="UP000184694">
    <property type="component" value="Unassembled WGS sequence"/>
</dbReference>
<dbReference type="PANTHER" id="PTHR43423">
    <property type="entry name" value="ABC TRANSPORTER I FAMILY MEMBER 17"/>
    <property type="match status" value="1"/>
</dbReference>
<dbReference type="CDD" id="cd03228">
    <property type="entry name" value="ABCC_MRP_Like"/>
    <property type="match status" value="1"/>
</dbReference>
<dbReference type="SMART" id="SM00382">
    <property type="entry name" value="AAA"/>
    <property type="match status" value="1"/>
</dbReference>
<dbReference type="GO" id="GO:0016887">
    <property type="term" value="F:ATP hydrolysis activity"/>
    <property type="evidence" value="ECO:0007669"/>
    <property type="project" value="InterPro"/>
</dbReference>
<evidence type="ECO:0000256" key="2">
    <source>
        <dbReference type="ARBA" id="ARBA00022840"/>
    </source>
</evidence>
<dbReference type="EMBL" id="FSRG01000006">
    <property type="protein sequence ID" value="SIO31234.1"/>
    <property type="molecule type" value="Genomic_DNA"/>
</dbReference>
<dbReference type="PROSITE" id="PS50893">
    <property type="entry name" value="ABC_TRANSPORTER_2"/>
    <property type="match status" value="1"/>
</dbReference>
<dbReference type="InterPro" id="IPR027417">
    <property type="entry name" value="P-loop_NTPase"/>
</dbReference>
<sequence length="232" mass="25504">MHSSLPDTHKNNHNDTPVLEFANVSFAWPGGAGLHNVSFAVPKGQFVLISGPSGSGKSTLLRLVVRLEEAKEGQILLHGTPITNFYPPLLRTHIGFVQQQPTLVAGSVRENLLFPFSLHSRKTCNQPEEESLIHWLNRLALNNISLDDPAETLSIGQQQRLCFIRAVLTKPDVICLDEPTSALDRESRQCVEHAAEELAQQGTAIMMVNHTSYHPTCPHMHLSVANGIVSVS</sequence>
<dbReference type="PANTHER" id="PTHR43423:SF1">
    <property type="entry name" value="ABC TRANSPORTER I FAMILY MEMBER 17"/>
    <property type="match status" value="1"/>
</dbReference>
<dbReference type="Pfam" id="PF00005">
    <property type="entry name" value="ABC_tran"/>
    <property type="match status" value="1"/>
</dbReference>
<dbReference type="GO" id="GO:0005524">
    <property type="term" value="F:ATP binding"/>
    <property type="evidence" value="ECO:0007669"/>
    <property type="project" value="UniProtKB-KW"/>
</dbReference>
<accession>A0A1N6IGS4</accession>
<reference evidence="5" key="1">
    <citation type="submission" date="2016-11" db="EMBL/GenBank/DDBJ databases">
        <authorList>
            <person name="Varghese N."/>
            <person name="Submissions S."/>
        </authorList>
    </citation>
    <scope>NUCLEOTIDE SEQUENCE [LARGE SCALE GENOMIC DNA]</scope>
    <source>
        <strain evidence="5">DSM 17456</strain>
    </source>
</reference>
<dbReference type="STRING" id="1121457.SAMN02745161_2743"/>
<evidence type="ECO:0000259" key="3">
    <source>
        <dbReference type="PROSITE" id="PS50893"/>
    </source>
</evidence>